<evidence type="ECO:0000256" key="1">
    <source>
        <dbReference type="SAM" id="Phobius"/>
    </source>
</evidence>
<protein>
    <recommendedName>
        <fullName evidence="4">Transmembrane protein</fullName>
    </recommendedName>
</protein>
<feature type="transmembrane region" description="Helical" evidence="1">
    <location>
        <begin position="201"/>
        <end position="219"/>
    </location>
</feature>
<dbReference type="AlphaFoldDB" id="A0A088S3I9"/>
<organism evidence="2 3">
    <name type="scientific">Leishmania panamensis</name>
    <dbReference type="NCBI Taxonomy" id="5679"/>
    <lineage>
        <taxon>Eukaryota</taxon>
        <taxon>Discoba</taxon>
        <taxon>Euglenozoa</taxon>
        <taxon>Kinetoplastea</taxon>
        <taxon>Metakinetoplastina</taxon>
        <taxon>Trypanosomatida</taxon>
        <taxon>Trypanosomatidae</taxon>
        <taxon>Leishmaniinae</taxon>
        <taxon>Leishmania</taxon>
        <taxon>Leishmania guyanensis species complex</taxon>
    </lineage>
</organism>
<proteinExistence type="predicted"/>
<gene>
    <name evidence="2" type="ORF">LPMP_356810</name>
</gene>
<feature type="transmembrane region" description="Helical" evidence="1">
    <location>
        <begin position="239"/>
        <end position="266"/>
    </location>
</feature>
<feature type="transmembrane region" description="Helical" evidence="1">
    <location>
        <begin position="104"/>
        <end position="124"/>
    </location>
</feature>
<feature type="transmembrane region" description="Helical" evidence="1">
    <location>
        <begin position="342"/>
        <end position="362"/>
    </location>
</feature>
<accession>A0A088S3I9</accession>
<feature type="transmembrane region" description="Helical" evidence="1">
    <location>
        <begin position="368"/>
        <end position="386"/>
    </location>
</feature>
<keyword evidence="1" id="KW-0812">Transmembrane</keyword>
<evidence type="ECO:0000313" key="2">
    <source>
        <dbReference type="EMBL" id="AIO02809.1"/>
    </source>
</evidence>
<feature type="transmembrane region" description="Helical" evidence="1">
    <location>
        <begin position="28"/>
        <end position="46"/>
    </location>
</feature>
<keyword evidence="1" id="KW-1133">Transmembrane helix</keyword>
<evidence type="ECO:0000313" key="3">
    <source>
        <dbReference type="Proteomes" id="UP000063063"/>
    </source>
</evidence>
<keyword evidence="1" id="KW-0472">Membrane</keyword>
<dbReference type="OrthoDB" id="272583at2759"/>
<dbReference type="VEuPathDB" id="TriTrypDB:LPMP_356810"/>
<feature type="transmembrane region" description="Helical" evidence="1">
    <location>
        <begin position="311"/>
        <end position="330"/>
    </location>
</feature>
<dbReference type="EMBL" id="CP009404">
    <property type="protein sequence ID" value="AIO02809.1"/>
    <property type="molecule type" value="Genomic_DNA"/>
</dbReference>
<dbReference type="RefSeq" id="XP_010703609.1">
    <property type="nucleotide sequence ID" value="XM_010705307.1"/>
</dbReference>
<feature type="transmembrane region" description="Helical" evidence="1">
    <location>
        <begin position="159"/>
        <end position="180"/>
    </location>
</feature>
<dbReference type="GeneID" id="22579709"/>
<dbReference type="eggNOG" id="ENOG502SIWV">
    <property type="taxonomic scope" value="Eukaryota"/>
</dbReference>
<sequence length="408" mass="44556">MVTFDSVPPDTPVIAAVPALVFRNVQTVVPFALQIFALVVYVIIMVSASHVHPRGVNAMLMIVVLCMLIASLLRRIAPYMFIEVGHHRYERVSSTVTRLLPNTGGSWVVMQTLAVVAVGHPLYLHLFTHYSEKGDLYALAMFGLPGTLGGLVFALCLGILIYVGLLAVVFGVLLLPAMGYNPFHVREPEDRMRAWIQLSSWFPLALLLLILFCAGRLLPCDGTHANYTATSPPYTCGSGAHWFAGVFAWLLIAVSFVGFDVGIGFLRMLGGNNVLYYALEPRLDGLFCELLAWALKVTAVATGFLTSLASYVITAVTFLGLFAFALRCHTATAESLEAILRWTMAVVVVTCVMSCFMSIGFIPAMMQGLLILLVWLLSVGCVVVLYHRRFGWRLFGSGDGVTADIIIL</sequence>
<dbReference type="KEGG" id="lpan:LPMP_356810"/>
<name>A0A088S3I9_LEIPA</name>
<feature type="transmembrane region" description="Helical" evidence="1">
    <location>
        <begin position="58"/>
        <end position="77"/>
    </location>
</feature>
<dbReference type="VEuPathDB" id="TriTrypDB:LPAL13_350077700"/>
<dbReference type="Proteomes" id="UP000063063">
    <property type="component" value="Chromosome 35"/>
</dbReference>
<evidence type="ECO:0008006" key="4">
    <source>
        <dbReference type="Google" id="ProtNLM"/>
    </source>
</evidence>
<keyword evidence="3" id="KW-1185">Reference proteome</keyword>
<reference evidence="2 3" key="1">
    <citation type="journal article" date="2015" name="Sci. Rep.">
        <title>The genome of Leishmania panamensis: insights into genomics of the L. (Viannia) subgenus.</title>
        <authorList>
            <person name="Llanes A."/>
            <person name="Restrepo C.M."/>
            <person name="Vecchio G.D."/>
            <person name="Anguizola F.J."/>
            <person name="Lleonart R."/>
        </authorList>
    </citation>
    <scope>NUCLEOTIDE SEQUENCE [LARGE SCALE GENOMIC DNA]</scope>
    <source>
        <strain evidence="2 3">MHOM/PA/94/PSC-1</strain>
    </source>
</reference>